<dbReference type="InterPro" id="IPR014043">
    <property type="entry name" value="Acyl_transferase_dom"/>
</dbReference>
<protein>
    <submittedName>
        <fullName evidence="12">Polyketide synthase</fullName>
    </submittedName>
</protein>
<organism evidence="12 13">
    <name type="scientific">Amylocarpus encephaloides</name>
    <dbReference type="NCBI Taxonomy" id="45428"/>
    <lineage>
        <taxon>Eukaryota</taxon>
        <taxon>Fungi</taxon>
        <taxon>Dikarya</taxon>
        <taxon>Ascomycota</taxon>
        <taxon>Pezizomycotina</taxon>
        <taxon>Leotiomycetes</taxon>
        <taxon>Helotiales</taxon>
        <taxon>Helotiales incertae sedis</taxon>
        <taxon>Amylocarpus</taxon>
    </lineage>
</organism>
<dbReference type="InterPro" id="IPR042104">
    <property type="entry name" value="PKS_dehydratase_sf"/>
</dbReference>
<dbReference type="PROSITE" id="PS52004">
    <property type="entry name" value="KS3_2"/>
    <property type="match status" value="1"/>
</dbReference>
<dbReference type="SUPFAM" id="SSF52151">
    <property type="entry name" value="FabD/lysophospholipase-like"/>
    <property type="match status" value="1"/>
</dbReference>
<dbReference type="GO" id="GO:0031177">
    <property type="term" value="F:phosphopantetheine binding"/>
    <property type="evidence" value="ECO:0007669"/>
    <property type="project" value="InterPro"/>
</dbReference>
<keyword evidence="4" id="KW-0521">NADP</keyword>
<dbReference type="Gene3D" id="3.90.180.10">
    <property type="entry name" value="Medium-chain alcohol dehydrogenases, catalytic domain"/>
    <property type="match status" value="1"/>
</dbReference>
<dbReference type="SUPFAM" id="SSF51735">
    <property type="entry name" value="NAD(P)-binding Rossmann-fold domains"/>
    <property type="match status" value="2"/>
</dbReference>
<dbReference type="InterPro" id="IPR001227">
    <property type="entry name" value="Ac_transferase_dom_sf"/>
</dbReference>
<keyword evidence="5" id="KW-0560">Oxidoreductase</keyword>
<dbReference type="GO" id="GO:0004312">
    <property type="term" value="F:fatty acid synthase activity"/>
    <property type="evidence" value="ECO:0007669"/>
    <property type="project" value="TreeGrafter"/>
</dbReference>
<dbReference type="InterPro" id="IPR036291">
    <property type="entry name" value="NAD(P)-bd_dom_sf"/>
</dbReference>
<dbReference type="Pfam" id="PF08240">
    <property type="entry name" value="ADH_N"/>
    <property type="match status" value="1"/>
</dbReference>
<feature type="region of interest" description="C-terminal hotdog fold" evidence="8">
    <location>
        <begin position="1136"/>
        <end position="1290"/>
    </location>
</feature>
<dbReference type="Pfam" id="PF16197">
    <property type="entry name" value="KAsynt_C_assoc"/>
    <property type="match status" value="1"/>
</dbReference>
<dbReference type="InterPro" id="IPR011032">
    <property type="entry name" value="GroES-like_sf"/>
</dbReference>
<dbReference type="SMART" id="SM00827">
    <property type="entry name" value="PKS_AT"/>
    <property type="match status" value="1"/>
</dbReference>
<dbReference type="GO" id="GO:0032259">
    <property type="term" value="P:methylation"/>
    <property type="evidence" value="ECO:0007669"/>
    <property type="project" value="UniProtKB-KW"/>
</dbReference>
<evidence type="ECO:0000313" key="12">
    <source>
        <dbReference type="EMBL" id="KAG9231668.1"/>
    </source>
</evidence>
<dbReference type="OrthoDB" id="329835at2759"/>
<dbReference type="CDD" id="cd05274">
    <property type="entry name" value="KR_FAS_SDR_x"/>
    <property type="match status" value="1"/>
</dbReference>
<dbReference type="InterPro" id="IPR020807">
    <property type="entry name" value="PKS_DH"/>
</dbReference>
<evidence type="ECO:0000256" key="3">
    <source>
        <dbReference type="ARBA" id="ARBA00022679"/>
    </source>
</evidence>
<dbReference type="InterPro" id="IPR018201">
    <property type="entry name" value="Ketoacyl_synth_AS"/>
</dbReference>
<dbReference type="InterPro" id="IPR057326">
    <property type="entry name" value="KR_dom"/>
</dbReference>
<dbReference type="SUPFAM" id="SSF50129">
    <property type="entry name" value="GroES-like"/>
    <property type="match status" value="1"/>
</dbReference>
<dbReference type="InterPro" id="IPR013968">
    <property type="entry name" value="PKS_KR"/>
</dbReference>
<dbReference type="InterPro" id="IPR050091">
    <property type="entry name" value="PKS_NRPS_Biosynth_Enz"/>
</dbReference>
<dbReference type="InterPro" id="IPR036736">
    <property type="entry name" value="ACP-like_sf"/>
</dbReference>
<feature type="active site" description="Proton acceptor; for dehydratase activity" evidence="8">
    <location>
        <position position="1008"/>
    </location>
</feature>
<keyword evidence="3" id="KW-0808">Transferase</keyword>
<dbReference type="InterPro" id="IPR016039">
    <property type="entry name" value="Thiolase-like"/>
</dbReference>
<dbReference type="Proteomes" id="UP000824998">
    <property type="component" value="Unassembled WGS sequence"/>
</dbReference>
<evidence type="ECO:0000256" key="6">
    <source>
        <dbReference type="ARBA" id="ARBA00023268"/>
    </source>
</evidence>
<gene>
    <name evidence="12" type="ORF">BJ875DRAFT_516492</name>
</gene>
<dbReference type="SMART" id="SM00826">
    <property type="entry name" value="PKS_DH"/>
    <property type="match status" value="1"/>
</dbReference>
<dbReference type="GO" id="GO:0006633">
    <property type="term" value="P:fatty acid biosynthetic process"/>
    <property type="evidence" value="ECO:0007669"/>
    <property type="project" value="InterPro"/>
</dbReference>
<keyword evidence="1" id="KW-0596">Phosphopantetheine</keyword>
<name>A0A9P7YD35_9HELO</name>
<dbReference type="InterPro" id="IPR020841">
    <property type="entry name" value="PKS_Beta-ketoAc_synthase_dom"/>
</dbReference>
<dbReference type="SMART" id="SM00822">
    <property type="entry name" value="PKS_KR"/>
    <property type="match status" value="1"/>
</dbReference>
<evidence type="ECO:0000256" key="8">
    <source>
        <dbReference type="PROSITE-ProRule" id="PRU01363"/>
    </source>
</evidence>
<evidence type="ECO:0000256" key="2">
    <source>
        <dbReference type="ARBA" id="ARBA00022553"/>
    </source>
</evidence>
<dbReference type="Pfam" id="PF00698">
    <property type="entry name" value="Acyl_transf_1"/>
    <property type="match status" value="1"/>
</dbReference>
<dbReference type="SUPFAM" id="SSF55048">
    <property type="entry name" value="Probable ACP-binding domain of malonyl-CoA ACP transacylase"/>
    <property type="match status" value="1"/>
</dbReference>
<keyword evidence="6" id="KW-0511">Multifunctional enzyme</keyword>
<dbReference type="Pfam" id="PF13602">
    <property type="entry name" value="ADH_zinc_N_2"/>
    <property type="match status" value="1"/>
</dbReference>
<dbReference type="InterPro" id="IPR020843">
    <property type="entry name" value="ER"/>
</dbReference>
<reference evidence="12" key="1">
    <citation type="journal article" date="2021" name="IMA Fungus">
        <title>Genomic characterization of three marine fungi, including Emericellopsis atlantica sp. nov. with signatures of a generalist lifestyle and marine biomass degradation.</title>
        <authorList>
            <person name="Hagestad O.C."/>
            <person name="Hou L."/>
            <person name="Andersen J.H."/>
            <person name="Hansen E.H."/>
            <person name="Altermark B."/>
            <person name="Li C."/>
            <person name="Kuhnert E."/>
            <person name="Cox R.J."/>
            <person name="Crous P.W."/>
            <person name="Spatafora J.W."/>
            <person name="Lail K."/>
            <person name="Amirebrahimi M."/>
            <person name="Lipzen A."/>
            <person name="Pangilinan J."/>
            <person name="Andreopoulos W."/>
            <person name="Hayes R.D."/>
            <person name="Ng V."/>
            <person name="Grigoriev I.V."/>
            <person name="Jackson S.A."/>
            <person name="Sutton T.D.S."/>
            <person name="Dobson A.D.W."/>
            <person name="Rama T."/>
        </authorList>
    </citation>
    <scope>NUCLEOTIDE SEQUENCE</scope>
    <source>
        <strain evidence="12">TRa018bII</strain>
    </source>
</reference>
<dbReference type="PANTHER" id="PTHR43775">
    <property type="entry name" value="FATTY ACID SYNTHASE"/>
    <property type="match status" value="1"/>
</dbReference>
<dbReference type="Gene3D" id="3.40.50.720">
    <property type="entry name" value="NAD(P)-binding Rossmann-like Domain"/>
    <property type="match status" value="2"/>
</dbReference>
<dbReference type="InterPro" id="IPR020806">
    <property type="entry name" value="PKS_PP-bd"/>
</dbReference>
<dbReference type="InterPro" id="IPR016035">
    <property type="entry name" value="Acyl_Trfase/lysoPLipase"/>
</dbReference>
<dbReference type="EMBL" id="MU251588">
    <property type="protein sequence ID" value="KAG9231668.1"/>
    <property type="molecule type" value="Genomic_DNA"/>
</dbReference>
<dbReference type="Pfam" id="PF08659">
    <property type="entry name" value="KR"/>
    <property type="match status" value="1"/>
</dbReference>
<dbReference type="CDD" id="cd05195">
    <property type="entry name" value="enoyl_red"/>
    <property type="match status" value="1"/>
</dbReference>
<evidence type="ECO:0000313" key="13">
    <source>
        <dbReference type="Proteomes" id="UP000824998"/>
    </source>
</evidence>
<dbReference type="InterPro" id="IPR016036">
    <property type="entry name" value="Malonyl_transacylase_ACP-bd"/>
</dbReference>
<dbReference type="GO" id="GO:1901336">
    <property type="term" value="P:lactone biosynthetic process"/>
    <property type="evidence" value="ECO:0007669"/>
    <property type="project" value="UniProtKB-ARBA"/>
</dbReference>
<dbReference type="InterPro" id="IPR014031">
    <property type="entry name" value="Ketoacyl_synth_C"/>
</dbReference>
<dbReference type="SUPFAM" id="SSF53901">
    <property type="entry name" value="Thiolase-like"/>
    <property type="match status" value="1"/>
</dbReference>
<dbReference type="InterPro" id="IPR009081">
    <property type="entry name" value="PP-bd_ACP"/>
</dbReference>
<dbReference type="PANTHER" id="PTHR43775:SF50">
    <property type="entry name" value="HIGHLY REDUCING POLYKETIDE SYNTHASE SRDA"/>
    <property type="match status" value="1"/>
</dbReference>
<dbReference type="SMART" id="SM00829">
    <property type="entry name" value="PKS_ER"/>
    <property type="match status" value="1"/>
</dbReference>
<dbReference type="InterPro" id="IPR049900">
    <property type="entry name" value="PKS_mFAS_DH"/>
</dbReference>
<dbReference type="SMART" id="SM00823">
    <property type="entry name" value="PKS_PP"/>
    <property type="match status" value="1"/>
</dbReference>
<dbReference type="GO" id="GO:0016491">
    <property type="term" value="F:oxidoreductase activity"/>
    <property type="evidence" value="ECO:0007669"/>
    <property type="project" value="UniProtKB-KW"/>
</dbReference>
<feature type="active site" description="Proton donor; for dehydratase activity" evidence="8">
    <location>
        <position position="1203"/>
    </location>
</feature>
<proteinExistence type="predicted"/>
<dbReference type="InterPro" id="IPR014030">
    <property type="entry name" value="Ketoacyl_synth_N"/>
</dbReference>
<feature type="domain" description="Carrier" evidence="9">
    <location>
        <begin position="2292"/>
        <end position="2370"/>
    </location>
</feature>
<dbReference type="InterPro" id="IPR013154">
    <property type="entry name" value="ADH-like_N"/>
</dbReference>
<dbReference type="Gene3D" id="3.40.366.10">
    <property type="entry name" value="Malonyl-Coenzyme A Acyl Carrier Protein, domain 2"/>
    <property type="match status" value="1"/>
</dbReference>
<evidence type="ECO:0000256" key="7">
    <source>
        <dbReference type="ARBA" id="ARBA00023315"/>
    </source>
</evidence>
<dbReference type="Gene3D" id="3.40.47.10">
    <property type="match status" value="1"/>
</dbReference>
<dbReference type="Gene3D" id="3.10.129.110">
    <property type="entry name" value="Polyketide synthase dehydratase"/>
    <property type="match status" value="1"/>
</dbReference>
<dbReference type="InterPro" id="IPR032821">
    <property type="entry name" value="PKS_assoc"/>
</dbReference>
<dbReference type="GO" id="GO:0008168">
    <property type="term" value="F:methyltransferase activity"/>
    <property type="evidence" value="ECO:0007669"/>
    <property type="project" value="UniProtKB-KW"/>
</dbReference>
<dbReference type="PROSITE" id="PS00606">
    <property type="entry name" value="KS3_1"/>
    <property type="match status" value="1"/>
</dbReference>
<dbReference type="CDD" id="cd00833">
    <property type="entry name" value="PKS"/>
    <property type="match status" value="1"/>
</dbReference>
<comment type="caution">
    <text evidence="12">The sequence shown here is derived from an EMBL/GenBank/DDBJ whole genome shotgun (WGS) entry which is preliminary data.</text>
</comment>
<evidence type="ECO:0000256" key="4">
    <source>
        <dbReference type="ARBA" id="ARBA00022857"/>
    </source>
</evidence>
<evidence type="ECO:0000256" key="5">
    <source>
        <dbReference type="ARBA" id="ARBA00023002"/>
    </source>
</evidence>
<evidence type="ECO:0000259" key="10">
    <source>
        <dbReference type="PROSITE" id="PS52004"/>
    </source>
</evidence>
<dbReference type="Pfam" id="PF02801">
    <property type="entry name" value="Ketoacyl-synt_C"/>
    <property type="match status" value="1"/>
</dbReference>
<evidence type="ECO:0000259" key="11">
    <source>
        <dbReference type="PROSITE" id="PS52019"/>
    </source>
</evidence>
<keyword evidence="2" id="KW-0597">Phosphoprotein</keyword>
<dbReference type="SMART" id="SM00825">
    <property type="entry name" value="PKS_KS"/>
    <property type="match status" value="1"/>
</dbReference>
<dbReference type="InterPro" id="IPR049552">
    <property type="entry name" value="PKS_DH_N"/>
</dbReference>
<dbReference type="GO" id="GO:0004315">
    <property type="term" value="F:3-oxoacyl-[acyl-carrier-protein] synthase activity"/>
    <property type="evidence" value="ECO:0007669"/>
    <property type="project" value="InterPro"/>
</dbReference>
<dbReference type="SUPFAM" id="SSF47336">
    <property type="entry name" value="ACP-like"/>
    <property type="match status" value="1"/>
</dbReference>
<dbReference type="Pfam" id="PF21089">
    <property type="entry name" value="PKS_DH_N"/>
    <property type="match status" value="1"/>
</dbReference>
<dbReference type="Pfam" id="PF00109">
    <property type="entry name" value="ketoacyl-synt"/>
    <property type="match status" value="1"/>
</dbReference>
<feature type="domain" description="PKS/mFAS DH" evidence="11">
    <location>
        <begin position="976"/>
        <end position="1290"/>
    </location>
</feature>
<evidence type="ECO:0000259" key="9">
    <source>
        <dbReference type="PROSITE" id="PS50075"/>
    </source>
</evidence>
<dbReference type="Pfam" id="PF00550">
    <property type="entry name" value="PP-binding"/>
    <property type="match status" value="1"/>
</dbReference>
<dbReference type="PROSITE" id="PS50075">
    <property type="entry name" value="CARRIER"/>
    <property type="match status" value="1"/>
</dbReference>
<dbReference type="Gene3D" id="1.10.1200.10">
    <property type="entry name" value="ACP-like"/>
    <property type="match status" value="1"/>
</dbReference>
<dbReference type="PROSITE" id="PS52019">
    <property type="entry name" value="PKS_MFAS_DH"/>
    <property type="match status" value="1"/>
</dbReference>
<sequence>MAGVSMAPAQVVDLTFISSSDTYSNGATRSKGSSTSCAMSTPTIGDSDLDCNDSYDGELVCVVGQACRLPGGISSPSELWDFIVKKNSAQGPTPQQSFNMKGFYHPGGGDRGGAMSAQGGYFLQQDIRKFDNNFFGINNLETTYLDPQQRQLLEVVYECLENAGISMDQISDTTTGVYVGNFTMDYQAIQNRDPDYGSRYSATGSGTAILANRISHVFNLHGPSFALDTACSSSIYCVHNAVRAIQSGDCDGAIVAGVNVIMSPEQHLGTSLGGVLSPTSTCHTFDISADGYGRGEGINAVYLKRLSSALKDGDCIRAIIRGTAVNANGNTSGIAQPSATFQEAVIRKAYSDAALTFSGTDYVECHGTGTAVGDPIEVDALSSCFAHREGAPVMLGSIKTNLGHSEAASGLTSLIKVALSFENDCIPPTFGVTTLNPKLKLDRRNFKVVTEVEPWPRPTRRASINSFGFGGANAHLILESIDSYLSGLSHREQVTKDMGHWPLILPVSAASKKSLNLRIQQLTQIIPKYHKNTLERLAFTLSQRRSRLGQRDYLLVQEGIDGTGKMVQTDVTDTPSLGPLPIAFVFTGQGAQYAGMGKELLTLEETFATTIRQLDNTLQALPPPFAPDWTLEQTILDTPDSSQVNNVTRSQPLCTAIQIAIVNVLRSWGVAASAVVGHSSGEIAAAYTAGLLSATQAIIVAYFRGYAVGQPQAQGGAMMAVGVGEKAAESLIERNKLVGKVCVACVNSPESVTLSGLPEGIETLEAEIKTQGMFARKLETGQRAYHSYMMKEVGEMYEELLSQHLGDNNTVEETPLGATMYSSVGEAGNRLRIFEKYTTTTAYWRENLEKPVQFSSAIYNLIVKKGKHHAVEIGPHSALKGPLDQIRAGLKLDNLQLLYTPTLVRKQDSNVCMRHLAGNLFRHGHEVNWHAVNRLPKSGLVPLHDLPTYPWDYPDKLLWYEPRASMELRNREHVRHELLGSKQLAGDGINWCWRNILRLNEMPWIRGHKVEDQIIFPAAGYLGIGIEAISQVLGLKDSMIDQDREQPGIVFEFRNVNIAAALVVPEDNDAPDRGIELHTRVSKQKLSTVTVSSEWFEFCISSAGTGHATVHCAGEIRVNNSVEIQGSVMLSNTKGFETWVPEQWYAKATEGGFCLEEHFKSLTSVRTDGNRERLDTECTTLLIPPVATYPDSTYYSVHPITIDTCLQAPIIDSTLRDPNGTTIIDLTDVRLSLYQGKKGDQPSSQQHELLRHPFLRTHWKPDILRLDSSAQVQLDAYVAKFLKQKHSAEPGIDQHFATAGALFDLAGHKNPKLRVLEIAGGLEEWRKQWLDLLNKDTAFPRCHSWHVATISEEEEIQMESEIKGPYDVIYIPEHVISKQYWNNVADQLIPLLESDGLVLIPKIDMAVARLQKQFTVLNVQGQTLLAKRPRDTTEFGGREICIVVYKPSQEALELATSLEKYLLHRIGARKVFTISLDHAQTAKLSAQTICISLLEVERELLASMSQREMDLVRILTNTVAELLWLTGANMLAKPDPNLTMSNGLSRAIMLEQPFLRFSVIDLGPISLAIFNTNRTCENIVNVLCSFGDKDDKEFTQLNGLLHISRFVPDSQANSLFRRRRRNQDPIQKDPLTKVSPARLSVTQQICEPPTSPLSGFIDVDIKAVSLNAKDIYTINGLVETRTATTAIEFSGIVAAVGPNVELQPGDRVVVSAPNHFTTRERVPAWAAHKLLPNEEFTAMATLPIVYGTALYALEDRAHLRAGESVLIHAGAGALGIAMITIAQKVGAVVYTTVGSEAKRNFLIHDLGIPDSHIFSSRDKSFVNGVQTITGGHGVDVIINSLVGDLMHASWECVAQFGRFVEVGKRELVDAGKLSMHLFLRNVTFTAFDFSDLFFHQDSHYRGIWISKTKEVLELYRSGHISPVPMTIFDVADIVQAYRHFSAKDRIGKVVVSLESPQSLIPNLPAKYQTTFSPDKIYLLVGCLGGLGRSLSRWMLLRGARKFCFLGRSGCDKPSAQHLVDRLREAGATVTVVRGDVSSAADVTRAVAACTGSTIGGVVQAAMGLHEALFSNMTSEAWQTSVRPKWTGTWNLHNELGNTTLEFLLLMSSMSGSIGTATESNYCAANGFLDAFARWRRSQGQTAVSIGLGMISEVGYLNENPDIEALLLRRGIQPLNEDEFLQAIDMSLVGTKGDDVDGSHEQNHTEESHLLTGLEPLGYRKLMAQGYDVSGELEQDPRTSILAAALAAEKEAQNAAGQLNAASLSQLANDAPWLKEVPAKIVSAFASELDAPSLQAAVLRLTKKRFSNLILTPPDRINGDKPLSRFGVDSMIAAEFRTWFWRTFKVDIPFHDLLSPQKTLNSLAEFVAEKLDGAKETPAPLIL</sequence>
<dbReference type="FunFam" id="3.40.50.720:FF:000209">
    <property type="entry name" value="Polyketide synthase Pks12"/>
    <property type="match status" value="1"/>
</dbReference>
<dbReference type="GO" id="GO:0044550">
    <property type="term" value="P:secondary metabolite biosynthetic process"/>
    <property type="evidence" value="ECO:0007669"/>
    <property type="project" value="TreeGrafter"/>
</dbReference>
<evidence type="ECO:0000256" key="1">
    <source>
        <dbReference type="ARBA" id="ARBA00022450"/>
    </source>
</evidence>
<keyword evidence="7" id="KW-0012">Acyltransferase</keyword>
<feature type="domain" description="Ketosynthase family 3 (KS3)" evidence="10">
    <location>
        <begin position="57"/>
        <end position="480"/>
    </location>
</feature>
<keyword evidence="13" id="KW-1185">Reference proteome</keyword>
<accession>A0A9P7YD35</accession>
<feature type="region of interest" description="N-terminal hotdog fold" evidence="8">
    <location>
        <begin position="976"/>
        <end position="1123"/>
    </location>
</feature>